<name>A0A0V1D4V1_TRIBR</name>
<comment type="caution">
    <text evidence="1">The sequence shown here is derived from an EMBL/GenBank/DDBJ whole genome shotgun (WGS) entry which is preliminary data.</text>
</comment>
<dbReference type="Proteomes" id="UP000054653">
    <property type="component" value="Unassembled WGS sequence"/>
</dbReference>
<keyword evidence="2" id="KW-1185">Reference proteome</keyword>
<evidence type="ECO:0000313" key="2">
    <source>
        <dbReference type="Proteomes" id="UP000054653"/>
    </source>
</evidence>
<reference evidence="1 2" key="1">
    <citation type="submission" date="2015-01" db="EMBL/GenBank/DDBJ databases">
        <title>Evolution of Trichinella species and genotypes.</title>
        <authorList>
            <person name="Korhonen P.K."/>
            <person name="Edoardo P."/>
            <person name="Giuseppe L.R."/>
            <person name="Gasser R.B."/>
        </authorList>
    </citation>
    <scope>NUCLEOTIDE SEQUENCE [LARGE SCALE GENOMIC DNA]</scope>
    <source>
        <strain evidence="1">ISS120</strain>
    </source>
</reference>
<protein>
    <submittedName>
        <fullName evidence="1">Uncharacterized protein</fullName>
    </submittedName>
</protein>
<accession>A0A0V1D4V1</accession>
<dbReference type="AlphaFoldDB" id="A0A0V1D4V1"/>
<gene>
    <name evidence="1" type="ORF">T03_6439</name>
</gene>
<evidence type="ECO:0000313" key="1">
    <source>
        <dbReference type="EMBL" id="KRY56570.1"/>
    </source>
</evidence>
<organism evidence="1 2">
    <name type="scientific">Trichinella britovi</name>
    <name type="common">Parasitic roundworm</name>
    <dbReference type="NCBI Taxonomy" id="45882"/>
    <lineage>
        <taxon>Eukaryota</taxon>
        <taxon>Metazoa</taxon>
        <taxon>Ecdysozoa</taxon>
        <taxon>Nematoda</taxon>
        <taxon>Enoplea</taxon>
        <taxon>Dorylaimia</taxon>
        <taxon>Trichinellida</taxon>
        <taxon>Trichinellidae</taxon>
        <taxon>Trichinella</taxon>
    </lineage>
</organism>
<proteinExistence type="predicted"/>
<sequence length="133" mass="14783">MSNGPAKSIPVWAKAAASTTRLDGKAAILGWIGLATARRQAKQCRTTFFTWVRPFNTQYCCLKIASVCVVPACICRAWQRLIRPIVRAWSPGRITGGMSLMYTRGLPHRKWGWGPERYIAHGTTASRSHLSPL</sequence>
<dbReference type="OrthoDB" id="10447407at2759"/>
<dbReference type="EMBL" id="JYDI01000042">
    <property type="protein sequence ID" value="KRY56570.1"/>
    <property type="molecule type" value="Genomic_DNA"/>
</dbReference>